<keyword evidence="2" id="KW-1185">Reference proteome</keyword>
<sequence length="203" mass="22359">MKRGRNDGSGINGSTVTVVGEYVHNEVALKASYKVVEAVASAGIEASDSAGIEYSTVLDDLLSANREEELKIGPGVELYLYQRAFQGPGMSCALKETFQCADPNLADKWKDVKIVVTTRPQRFIKYMRVAYGDGEAQAPEDHVREIDGKSADINNGQGGKYVWMKKPQEGLQDLAAGAGGDFRYVYSNHNEHADIIHRLERYI</sequence>
<gene>
    <name evidence="1" type="ORF">GGX14DRAFT_567869</name>
</gene>
<dbReference type="AlphaFoldDB" id="A0AAD6Y9D0"/>
<organism evidence="1 2">
    <name type="scientific">Mycena pura</name>
    <dbReference type="NCBI Taxonomy" id="153505"/>
    <lineage>
        <taxon>Eukaryota</taxon>
        <taxon>Fungi</taxon>
        <taxon>Dikarya</taxon>
        <taxon>Basidiomycota</taxon>
        <taxon>Agaricomycotina</taxon>
        <taxon>Agaricomycetes</taxon>
        <taxon>Agaricomycetidae</taxon>
        <taxon>Agaricales</taxon>
        <taxon>Marasmiineae</taxon>
        <taxon>Mycenaceae</taxon>
        <taxon>Mycena</taxon>
    </lineage>
</organism>
<name>A0AAD6Y9D0_9AGAR</name>
<dbReference type="EMBL" id="JARJCW010000038">
    <property type="protein sequence ID" value="KAJ7206791.1"/>
    <property type="molecule type" value="Genomic_DNA"/>
</dbReference>
<reference evidence="1" key="1">
    <citation type="submission" date="2023-03" db="EMBL/GenBank/DDBJ databases">
        <title>Massive genome expansion in bonnet fungi (Mycena s.s.) driven by repeated elements and novel gene families across ecological guilds.</title>
        <authorList>
            <consortium name="Lawrence Berkeley National Laboratory"/>
            <person name="Harder C.B."/>
            <person name="Miyauchi S."/>
            <person name="Viragh M."/>
            <person name="Kuo A."/>
            <person name="Thoen E."/>
            <person name="Andreopoulos B."/>
            <person name="Lu D."/>
            <person name="Skrede I."/>
            <person name="Drula E."/>
            <person name="Henrissat B."/>
            <person name="Morin E."/>
            <person name="Kohler A."/>
            <person name="Barry K."/>
            <person name="LaButti K."/>
            <person name="Morin E."/>
            <person name="Salamov A."/>
            <person name="Lipzen A."/>
            <person name="Mereny Z."/>
            <person name="Hegedus B."/>
            <person name="Baldrian P."/>
            <person name="Stursova M."/>
            <person name="Weitz H."/>
            <person name="Taylor A."/>
            <person name="Grigoriev I.V."/>
            <person name="Nagy L.G."/>
            <person name="Martin F."/>
            <person name="Kauserud H."/>
        </authorList>
    </citation>
    <scope>NUCLEOTIDE SEQUENCE</scope>
    <source>
        <strain evidence="1">9144</strain>
    </source>
</reference>
<comment type="caution">
    <text evidence="1">The sequence shown here is derived from an EMBL/GenBank/DDBJ whole genome shotgun (WGS) entry which is preliminary data.</text>
</comment>
<dbReference type="Proteomes" id="UP001219525">
    <property type="component" value="Unassembled WGS sequence"/>
</dbReference>
<proteinExistence type="predicted"/>
<evidence type="ECO:0000313" key="2">
    <source>
        <dbReference type="Proteomes" id="UP001219525"/>
    </source>
</evidence>
<evidence type="ECO:0000313" key="1">
    <source>
        <dbReference type="EMBL" id="KAJ7206791.1"/>
    </source>
</evidence>
<accession>A0AAD6Y9D0</accession>
<protein>
    <submittedName>
        <fullName evidence="1">Uncharacterized protein</fullName>
    </submittedName>
</protein>